<organism evidence="2 3">
    <name type="scientific">Paenibacillus peoriae</name>
    <dbReference type="NCBI Taxonomy" id="59893"/>
    <lineage>
        <taxon>Bacteria</taxon>
        <taxon>Bacillati</taxon>
        <taxon>Bacillota</taxon>
        <taxon>Bacilli</taxon>
        <taxon>Bacillales</taxon>
        <taxon>Paenibacillaceae</taxon>
        <taxon>Paenibacillus</taxon>
    </lineage>
</organism>
<feature type="region of interest" description="Disordered" evidence="1">
    <location>
        <begin position="64"/>
        <end position="88"/>
    </location>
</feature>
<name>A0A7H0Y2M0_9BACL</name>
<dbReference type="EMBL" id="CP061172">
    <property type="protein sequence ID" value="QNR65328.1"/>
    <property type="molecule type" value="Genomic_DNA"/>
</dbReference>
<evidence type="ECO:0000313" key="3">
    <source>
        <dbReference type="Proteomes" id="UP000516384"/>
    </source>
</evidence>
<gene>
    <name evidence="2" type="ORF">IAQ67_15635</name>
</gene>
<sequence length="88" mass="9932">MNEQAPKIRLVTNNTYGEFNFYTTREELQEYLDETLTITVDLFLEGNSLEGNRHYFNWIKARSNKKTDGNRSGGSDGSSTGGEDSSVD</sequence>
<evidence type="ECO:0000256" key="1">
    <source>
        <dbReference type="SAM" id="MobiDB-lite"/>
    </source>
</evidence>
<dbReference type="AlphaFoldDB" id="A0A7H0Y2M0"/>
<evidence type="ECO:0000313" key="2">
    <source>
        <dbReference type="EMBL" id="QNR65328.1"/>
    </source>
</evidence>
<accession>A0A7H0Y2M0</accession>
<protein>
    <submittedName>
        <fullName evidence="2">Uncharacterized protein</fullName>
    </submittedName>
</protein>
<reference evidence="2 3" key="1">
    <citation type="submission" date="2020-09" db="EMBL/GenBank/DDBJ databases">
        <title>Characterization of Paenibacillus peoriae strain ZF390 with broad-spectrum antimicrobial activity as a potential biocontrol agent.</title>
        <authorList>
            <person name="Li L."/>
            <person name="Zhao Y."/>
            <person name="Li B."/>
            <person name="Xie X."/>
        </authorList>
    </citation>
    <scope>NUCLEOTIDE SEQUENCE [LARGE SCALE GENOMIC DNA]</scope>
    <source>
        <strain evidence="2 3">ZF390</strain>
    </source>
</reference>
<feature type="compositionally biased region" description="Gly residues" evidence="1">
    <location>
        <begin position="71"/>
        <end position="80"/>
    </location>
</feature>
<proteinExistence type="predicted"/>
<dbReference type="Proteomes" id="UP000516384">
    <property type="component" value="Chromosome"/>
</dbReference>
<dbReference type="RefSeq" id="WP_190297232.1">
    <property type="nucleotide sequence ID" value="NZ_CP061172.1"/>
</dbReference>